<evidence type="ECO:0000313" key="7">
    <source>
        <dbReference type="EMBL" id="KAH7286747.1"/>
    </source>
</evidence>
<feature type="compositionally biased region" description="Polar residues" evidence="6">
    <location>
        <begin position="330"/>
        <end position="341"/>
    </location>
</feature>
<dbReference type="PANTHER" id="PTHR13479:SF65">
    <property type="entry name" value="F10K1.8 PROTEIN"/>
    <property type="match status" value="1"/>
</dbReference>
<dbReference type="Proteomes" id="UP000825935">
    <property type="component" value="Chromosome 32"/>
</dbReference>
<gene>
    <name evidence="7" type="ORF">KP509_32G021000</name>
</gene>
<evidence type="ECO:0000256" key="3">
    <source>
        <dbReference type="ARBA" id="ARBA00022980"/>
    </source>
</evidence>
<protein>
    <recommendedName>
        <fullName evidence="5">Small ribosomal subunit protein bS18c</fullName>
    </recommendedName>
</protein>
<feature type="compositionally biased region" description="Polar residues" evidence="6">
    <location>
        <begin position="354"/>
        <end position="374"/>
    </location>
</feature>
<evidence type="ECO:0000313" key="8">
    <source>
        <dbReference type="Proteomes" id="UP000825935"/>
    </source>
</evidence>
<keyword evidence="4" id="KW-0687">Ribonucleoprotein</keyword>
<name>A0A8T2QS22_CERRI</name>
<evidence type="ECO:0000256" key="2">
    <source>
        <dbReference type="ARBA" id="ARBA00022884"/>
    </source>
</evidence>
<organism evidence="7 8">
    <name type="scientific">Ceratopteris richardii</name>
    <name type="common">Triangle waterfern</name>
    <dbReference type="NCBI Taxonomy" id="49495"/>
    <lineage>
        <taxon>Eukaryota</taxon>
        <taxon>Viridiplantae</taxon>
        <taxon>Streptophyta</taxon>
        <taxon>Embryophyta</taxon>
        <taxon>Tracheophyta</taxon>
        <taxon>Polypodiopsida</taxon>
        <taxon>Polypodiidae</taxon>
        <taxon>Polypodiales</taxon>
        <taxon>Pteridineae</taxon>
        <taxon>Pteridaceae</taxon>
        <taxon>Parkerioideae</taxon>
        <taxon>Ceratopteris</taxon>
    </lineage>
</organism>
<feature type="compositionally biased region" description="Acidic residues" evidence="6">
    <location>
        <begin position="123"/>
        <end position="161"/>
    </location>
</feature>
<feature type="region of interest" description="Disordered" evidence="6">
    <location>
        <begin position="202"/>
        <end position="225"/>
    </location>
</feature>
<dbReference type="EMBL" id="CM035437">
    <property type="protein sequence ID" value="KAH7286747.1"/>
    <property type="molecule type" value="Genomic_DNA"/>
</dbReference>
<feature type="region of interest" description="Disordered" evidence="6">
    <location>
        <begin position="330"/>
        <end position="382"/>
    </location>
</feature>
<dbReference type="GO" id="GO:0003735">
    <property type="term" value="F:structural constituent of ribosome"/>
    <property type="evidence" value="ECO:0007669"/>
    <property type="project" value="InterPro"/>
</dbReference>
<dbReference type="InterPro" id="IPR036870">
    <property type="entry name" value="Ribosomal_bS18_sf"/>
</dbReference>
<evidence type="ECO:0000256" key="1">
    <source>
        <dbReference type="ARBA" id="ARBA00022730"/>
    </source>
</evidence>
<keyword evidence="2" id="KW-0694">RNA-binding</keyword>
<comment type="caution">
    <text evidence="7">The sequence shown here is derived from an EMBL/GenBank/DDBJ whole genome shotgun (WGS) entry which is preliminary data.</text>
</comment>
<dbReference type="AlphaFoldDB" id="A0A8T2QS22"/>
<keyword evidence="8" id="KW-1185">Reference proteome</keyword>
<proteinExistence type="predicted"/>
<dbReference type="InterPro" id="IPR001648">
    <property type="entry name" value="Ribosomal_bS18"/>
</dbReference>
<dbReference type="OrthoDB" id="21463at2759"/>
<dbReference type="PANTHER" id="PTHR13479">
    <property type="entry name" value="30S RIBOSOMAL PROTEIN S18"/>
    <property type="match status" value="1"/>
</dbReference>
<evidence type="ECO:0000256" key="5">
    <source>
        <dbReference type="ARBA" id="ARBA00035266"/>
    </source>
</evidence>
<evidence type="ECO:0000256" key="4">
    <source>
        <dbReference type="ARBA" id="ARBA00023274"/>
    </source>
</evidence>
<sequence length="382" mass="43095">MARQSARLLTAILRPLVAEGIGSQHKVIRNKFLSKRYIHGAFNGGNQSSKFCNSFMTRERHFASRSKGGVDDEDIYDDVESRLMHDDDRRGDAYMDGMGYDVHGADYNASGEWDNAEAVSGDAEGEGSVDGEGSIEDSDEDSDESTANEMSDEEFEGGDQTDEELDELLANTPLFEPPEFPEFLRPGETVPEFSFRPEGPVYYPGGEYEPEELDITRPLPPRKRPERIKPEISVEEVIDNADFRNVRYLTKFITEAGNIIARKEFKMRTKSHNRIVKAIKTARFFGLMPYTNMGRPPFVFNEPFDELEEFYETDEEAQKFENASFSGGYQGSFRNSTTTNGRPFDQGSGGYQGSFRNSTTTNGRPFDQGSQGFRGQSGPWRF</sequence>
<dbReference type="GO" id="GO:0006412">
    <property type="term" value="P:translation"/>
    <property type="evidence" value="ECO:0007669"/>
    <property type="project" value="InterPro"/>
</dbReference>
<dbReference type="GO" id="GO:0070181">
    <property type="term" value="F:small ribosomal subunit rRNA binding"/>
    <property type="evidence" value="ECO:0007669"/>
    <property type="project" value="TreeGrafter"/>
</dbReference>
<reference evidence="7" key="1">
    <citation type="submission" date="2021-08" db="EMBL/GenBank/DDBJ databases">
        <title>WGS assembly of Ceratopteris richardii.</title>
        <authorList>
            <person name="Marchant D.B."/>
            <person name="Chen G."/>
            <person name="Jenkins J."/>
            <person name="Shu S."/>
            <person name="Leebens-Mack J."/>
            <person name="Grimwood J."/>
            <person name="Schmutz J."/>
            <person name="Soltis P."/>
            <person name="Soltis D."/>
            <person name="Chen Z.-H."/>
        </authorList>
    </citation>
    <scope>NUCLEOTIDE SEQUENCE</scope>
    <source>
        <strain evidence="7">Whitten #5841</strain>
        <tissue evidence="7">Leaf</tissue>
    </source>
</reference>
<feature type="region of interest" description="Disordered" evidence="6">
    <location>
        <begin position="116"/>
        <end position="161"/>
    </location>
</feature>
<accession>A0A8T2QS22</accession>
<dbReference type="SUPFAM" id="SSF46911">
    <property type="entry name" value="Ribosomal protein S18"/>
    <property type="match status" value="1"/>
</dbReference>
<keyword evidence="3" id="KW-0689">Ribosomal protein</keyword>
<dbReference type="GO" id="GO:0005763">
    <property type="term" value="C:mitochondrial small ribosomal subunit"/>
    <property type="evidence" value="ECO:0007669"/>
    <property type="project" value="TreeGrafter"/>
</dbReference>
<dbReference type="Pfam" id="PF01084">
    <property type="entry name" value="Ribosomal_S18"/>
    <property type="match status" value="1"/>
</dbReference>
<keyword evidence="1" id="KW-0699">rRNA-binding</keyword>
<evidence type="ECO:0000256" key="6">
    <source>
        <dbReference type="SAM" id="MobiDB-lite"/>
    </source>
</evidence>
<dbReference type="Gene3D" id="4.10.640.10">
    <property type="entry name" value="Ribosomal protein S18"/>
    <property type="match status" value="1"/>
</dbReference>